<sequence length="77" mass="8331">MASKIVSKLIGRKQHCGLKDFAEGPPEENSFLYSSQIIEHEGTSDGDPNPHVSSNVCLKQPAMEIEDLTPTPKVGPV</sequence>
<dbReference type="EMBL" id="CAJPIN010037480">
    <property type="protein sequence ID" value="CAG2064853.1"/>
    <property type="molecule type" value="Genomic_DNA"/>
</dbReference>
<proteinExistence type="predicted"/>
<name>A0ABN7PAM9_TIMPD</name>
<evidence type="ECO:0000313" key="1">
    <source>
        <dbReference type="EMBL" id="CAG2064853.1"/>
    </source>
</evidence>
<accession>A0ABN7PAM9</accession>
<keyword evidence="2" id="KW-1185">Reference proteome</keyword>
<organism evidence="1 2">
    <name type="scientific">Timema podura</name>
    <name type="common">Walking stick</name>
    <dbReference type="NCBI Taxonomy" id="61482"/>
    <lineage>
        <taxon>Eukaryota</taxon>
        <taxon>Metazoa</taxon>
        <taxon>Ecdysozoa</taxon>
        <taxon>Arthropoda</taxon>
        <taxon>Hexapoda</taxon>
        <taxon>Insecta</taxon>
        <taxon>Pterygota</taxon>
        <taxon>Neoptera</taxon>
        <taxon>Polyneoptera</taxon>
        <taxon>Phasmatodea</taxon>
        <taxon>Timematodea</taxon>
        <taxon>Timematoidea</taxon>
        <taxon>Timematidae</taxon>
        <taxon>Timema</taxon>
    </lineage>
</organism>
<reference evidence="1" key="1">
    <citation type="submission" date="2021-03" db="EMBL/GenBank/DDBJ databases">
        <authorList>
            <person name="Tran Van P."/>
        </authorList>
    </citation>
    <scope>NUCLEOTIDE SEQUENCE</scope>
</reference>
<dbReference type="Proteomes" id="UP001153148">
    <property type="component" value="Unassembled WGS sequence"/>
</dbReference>
<protein>
    <submittedName>
        <fullName evidence="1">Uncharacterized protein</fullName>
    </submittedName>
</protein>
<evidence type="ECO:0000313" key="2">
    <source>
        <dbReference type="Proteomes" id="UP001153148"/>
    </source>
</evidence>
<comment type="caution">
    <text evidence="1">The sequence shown here is derived from an EMBL/GenBank/DDBJ whole genome shotgun (WGS) entry which is preliminary data.</text>
</comment>
<gene>
    <name evidence="1" type="ORF">TPAB3V08_LOCUS11797</name>
</gene>